<dbReference type="GO" id="GO:0004066">
    <property type="term" value="F:asparagine synthase (glutamine-hydrolyzing) activity"/>
    <property type="evidence" value="ECO:0007669"/>
    <property type="project" value="InterPro"/>
</dbReference>
<gene>
    <name evidence="4" type="ORF">MACK_000353</name>
</gene>
<dbReference type="InterPro" id="IPR051857">
    <property type="entry name" value="Asn_synthetase_domain"/>
</dbReference>
<sequence length="623" mass="71169">MIENDYLQLILYPKNEHTYFSALESKFIQINEFSDNLELFFTELNSCDLLCFDKELAKLNVCNGTLDLKTKKFDLKIKSNNITHCCGVCVISLYGYFNSQNDLTGKLCNKSVQEVCNIISNIYGSYSLVYVSLHGGFVVVAKDQHGSKSLLVSFEPYLTISNVSSNTHSRWYEFPPFVFLALGDTPYFYKRSQNHLHKLAETKNVDYNTIEFKTIELVVDKVAASLVESISQLVKLRISQGVLSILFSGCVDSSLIALIALNSFEDMCIELINVSFDSKASPDRITSFFTYEELINLYPDRDIRLILVDVDPEDYLRDEPEIYGLSYPNQTHMDLNISASVYYAGALKGYLFSKKFFKTDYWSTFKNNIALLKSINFKVTVSKDRKSERGDISEEIGDDTVVNESYTANADTDESNIIPPLEMYKRFSSDSEYSKEYVSNSKYVIMGTGADELFGGYGRHVSAKMFNEKTSFSSEINKDLLRLWKRNLGRDDRVLNHRNIKALYPFLSPNVLECLRELPLSPAVIVDYLDPPEWFRHLGIFGHIDSSLLLNSEFISNPGSRSVSVYVNKWILREICYRLGLRHCCNFKKRAIQFGTRSAKVFNRIHNMTNRQASNKGAATFVI</sequence>
<organism evidence="4 5">
    <name type="scientific">Theileria orientalis</name>
    <dbReference type="NCBI Taxonomy" id="68886"/>
    <lineage>
        <taxon>Eukaryota</taxon>
        <taxon>Sar</taxon>
        <taxon>Alveolata</taxon>
        <taxon>Apicomplexa</taxon>
        <taxon>Aconoidasida</taxon>
        <taxon>Piroplasmida</taxon>
        <taxon>Theileriidae</taxon>
        <taxon>Theileria</taxon>
    </lineage>
</organism>
<evidence type="ECO:0000313" key="5">
    <source>
        <dbReference type="Proteomes" id="UP000244811"/>
    </source>
</evidence>
<dbReference type="AlphaFoldDB" id="A0A976MBY9"/>
<name>A0A976MBY9_THEOR</name>
<accession>A0A976MBY9</accession>
<proteinExistence type="predicted"/>
<reference evidence="4" key="1">
    <citation type="submission" date="2022-07" db="EMBL/GenBank/DDBJ databases">
        <title>Evaluation of T. orientalis genome assembly methods using nanopore sequencing and analysis of variation between genomes.</title>
        <authorList>
            <person name="Yam J."/>
            <person name="Micallef M.L."/>
            <person name="Liu M."/>
            <person name="Djordjevic S.P."/>
            <person name="Bogema D.R."/>
            <person name="Jenkins C."/>
        </authorList>
    </citation>
    <scope>NUCLEOTIDE SEQUENCE</scope>
    <source>
        <strain evidence="4">Goon Nure</strain>
    </source>
</reference>
<evidence type="ECO:0000313" key="4">
    <source>
        <dbReference type="EMBL" id="UKK00283.2"/>
    </source>
</evidence>
<dbReference type="PANTHER" id="PTHR45937">
    <property type="entry name" value="ASPARAGINE SYNTHETASE DOMAIN-CONTAINING PROTEIN 1"/>
    <property type="match status" value="1"/>
</dbReference>
<evidence type="ECO:0008006" key="6">
    <source>
        <dbReference type="Google" id="ProtNLM"/>
    </source>
</evidence>
<dbReference type="Gene3D" id="3.40.50.620">
    <property type="entry name" value="HUPs"/>
    <property type="match status" value="1"/>
</dbReference>
<evidence type="ECO:0000256" key="3">
    <source>
        <dbReference type="ARBA" id="ARBA00022962"/>
    </source>
</evidence>
<dbReference type="InterPro" id="IPR014729">
    <property type="entry name" value="Rossmann-like_a/b/a_fold"/>
</dbReference>
<protein>
    <recommendedName>
        <fullName evidence="6">Asparagine synthase</fullName>
    </recommendedName>
</protein>
<dbReference type="PANTHER" id="PTHR45937:SF1">
    <property type="entry name" value="ASPARAGINE SYNTHETASE DOMAIN-CONTAINING PROTEIN 1"/>
    <property type="match status" value="1"/>
</dbReference>
<keyword evidence="3" id="KW-0315">Glutamine amidotransferase</keyword>
<keyword evidence="2" id="KW-0061">Asparagine biosynthesis</keyword>
<dbReference type="SUPFAM" id="SSF52402">
    <property type="entry name" value="Adenine nucleotide alpha hydrolases-like"/>
    <property type="match status" value="1"/>
</dbReference>
<dbReference type="Proteomes" id="UP000244811">
    <property type="component" value="Chromosome 1"/>
</dbReference>
<keyword evidence="1" id="KW-0028">Amino-acid biosynthesis</keyword>
<evidence type="ECO:0000256" key="2">
    <source>
        <dbReference type="ARBA" id="ARBA00022888"/>
    </source>
</evidence>
<evidence type="ECO:0000256" key="1">
    <source>
        <dbReference type="ARBA" id="ARBA00022605"/>
    </source>
</evidence>
<dbReference type="CDD" id="cd01991">
    <property type="entry name" value="Asn_synthase_B_C"/>
    <property type="match status" value="1"/>
</dbReference>
<dbReference type="InterPro" id="IPR001962">
    <property type="entry name" value="Asn_synthase"/>
</dbReference>
<dbReference type="GO" id="GO:0006529">
    <property type="term" value="P:asparagine biosynthetic process"/>
    <property type="evidence" value="ECO:0007669"/>
    <property type="project" value="UniProtKB-KW"/>
</dbReference>
<dbReference type="EMBL" id="CP056069">
    <property type="protein sequence ID" value="UKK00283.2"/>
    <property type="molecule type" value="Genomic_DNA"/>
</dbReference>